<feature type="domain" description="Tail spike" evidence="2">
    <location>
        <begin position="157"/>
        <end position="350"/>
    </location>
</feature>
<dbReference type="RefSeq" id="WP_117142076.1">
    <property type="nucleotide sequence ID" value="NZ_CAKXKJ010000002.1"/>
</dbReference>
<dbReference type="AlphaFoldDB" id="A0A3E2B3T5"/>
<dbReference type="InterPro" id="IPR007119">
    <property type="entry name" value="Phage_tail_spike_N"/>
</dbReference>
<dbReference type="OrthoDB" id="5090100at2"/>
<evidence type="ECO:0000256" key="1">
    <source>
        <dbReference type="SAM" id="Coils"/>
    </source>
</evidence>
<dbReference type="GeneID" id="97995216"/>
<evidence type="ECO:0000259" key="2">
    <source>
        <dbReference type="Pfam" id="PF06605"/>
    </source>
</evidence>
<organism evidence="3 4">
    <name type="scientific">Evtepia gabavorous</name>
    <dbReference type="NCBI Taxonomy" id="2211183"/>
    <lineage>
        <taxon>Bacteria</taxon>
        <taxon>Bacillati</taxon>
        <taxon>Bacillota</taxon>
        <taxon>Clostridia</taxon>
        <taxon>Eubacteriales</taxon>
        <taxon>Evtepia</taxon>
    </lineage>
</organism>
<reference evidence="3 4" key="1">
    <citation type="submission" date="2018-07" db="EMBL/GenBank/DDBJ databases">
        <title>GABA Modulating Bacteria of the Human Gut Microbiota.</title>
        <authorList>
            <person name="Strandwitz P."/>
            <person name="Kim K.H."/>
            <person name="Terekhova D."/>
            <person name="Liu J.K."/>
            <person name="Sharma A."/>
            <person name="Levering J."/>
            <person name="Mcdonald D."/>
            <person name="Dietrich D."/>
            <person name="Ramadhar T.R."/>
            <person name="Lekbua A."/>
            <person name="Mroue N."/>
            <person name="Liston C."/>
            <person name="Stewart E.J."/>
            <person name="Dubin M.J."/>
            <person name="Zengler K."/>
            <person name="Knight R."/>
            <person name="Gilbert J.A."/>
            <person name="Clardy J."/>
            <person name="Lewis K."/>
        </authorList>
    </citation>
    <scope>NUCLEOTIDE SEQUENCE [LARGE SCALE GENOMIC DNA]</scope>
    <source>
        <strain evidence="3 4">KLE1738</strain>
    </source>
</reference>
<dbReference type="EMBL" id="QQRQ01000007">
    <property type="protein sequence ID" value="RFT06692.1"/>
    <property type="molecule type" value="Genomic_DNA"/>
</dbReference>
<name>A0A3E2B3T5_9FIRM</name>
<dbReference type="Proteomes" id="UP000260649">
    <property type="component" value="Unassembled WGS sequence"/>
</dbReference>
<proteinExistence type="predicted"/>
<keyword evidence="4" id="KW-1185">Reference proteome</keyword>
<gene>
    <name evidence="3" type="ORF">DV520_05645</name>
</gene>
<evidence type="ECO:0000313" key="3">
    <source>
        <dbReference type="EMBL" id="RFT06692.1"/>
    </source>
</evidence>
<dbReference type="NCBIfam" id="TIGR01665">
    <property type="entry name" value="put_anti_recept"/>
    <property type="match status" value="1"/>
</dbReference>
<dbReference type="InterPro" id="IPR010572">
    <property type="entry name" value="Tail_dom"/>
</dbReference>
<feature type="coiled-coil region" evidence="1">
    <location>
        <begin position="519"/>
        <end position="553"/>
    </location>
</feature>
<dbReference type="Pfam" id="PF06605">
    <property type="entry name" value="Prophage_tail"/>
    <property type="match status" value="1"/>
</dbReference>
<keyword evidence="1" id="KW-0175">Coiled coil</keyword>
<evidence type="ECO:0000313" key="4">
    <source>
        <dbReference type="Proteomes" id="UP000260649"/>
    </source>
</evidence>
<comment type="caution">
    <text evidence="3">The sequence shown here is derived from an EMBL/GenBank/DDBJ whole genome shotgun (WGS) entry which is preliminary data.</text>
</comment>
<sequence>MIPVLFKANAVDFSTYGIGVLADCISCEVTEERNGTYELVLQYPVTGRNYGELSSERIIKAKPNDTADDQAFRIYRITTPIDSVVTVYAQHISYDLSNIAALTWSSESISPALAMQRVFQNTATAHSFTCQTDYSEAKPFSVAKPQSVRACLGGVAGSFLDLWGGEYEWDNFHVIHHQGRGQHTEVVIEYGKNLTELEHDSDITEVYTDLLPYAVISAEDGSETVVTLTEVLLPIADTTLSQRKTLIRDFTDSFGEEEAITEDALRTKAQTYLANNPLGVEVPALTVSFEPLWKQPEYAAVLERVSLCDTVTIRHSALGITAKAKVITTVYDTLAEKYVSVTLGSGKANLLNNVSDAKAGAEEAAEKAGRFPALMNSAIQNATDRITGQPGGYVVLHTDSESGLPYELLILDQPSIEDAVNVWRWNVEGLGFSGSGYNGPYETAITADGQIVADFITSGSLIANIIKAGVIQSQDGSSWWDLESGEVMFSAYATTDSLEEVSGRVSQFQQSIDGLNSYVADLTESVEDVTGELTEEQENLRLIEGQMSQLQQSVDGLSLTMQEQYSGGINFVRNSAGLNGLSDDWTYAGTITAQQGAETKNSTVSNSCFQLAAYSTLTQVVDSIVPGQAYRLTVKAKKTSTYNAYVRAVINGDTEIDLFNTSVSFEWTEYTALLPDVQDSVITIKIYSRDASLFVSDIMLTEGASLHKWTPAPNEIYTSEVKIDRRGIEVSNADSAQRTVINNTEFSGYYNEEKIFSLNKDETITKKTTVDGELTVGKTKFVPMATASEGLNIVILD</sequence>
<dbReference type="Gene3D" id="2.60.120.260">
    <property type="entry name" value="Galactose-binding domain-like"/>
    <property type="match status" value="1"/>
</dbReference>
<accession>A0A3E2B3T5</accession>
<protein>
    <recommendedName>
        <fullName evidence="2">Tail spike domain-containing protein</fullName>
    </recommendedName>
</protein>